<organism evidence="2 3">
    <name type="scientific">Biomphalaria glabrata</name>
    <name type="common">Bloodfluke planorb</name>
    <name type="synonym">Freshwater snail</name>
    <dbReference type="NCBI Taxonomy" id="6526"/>
    <lineage>
        <taxon>Eukaryota</taxon>
        <taxon>Metazoa</taxon>
        <taxon>Spiralia</taxon>
        <taxon>Lophotrochozoa</taxon>
        <taxon>Mollusca</taxon>
        <taxon>Gastropoda</taxon>
        <taxon>Heterobranchia</taxon>
        <taxon>Euthyneura</taxon>
        <taxon>Panpulmonata</taxon>
        <taxon>Hygrophila</taxon>
        <taxon>Lymnaeoidea</taxon>
        <taxon>Planorbidae</taxon>
        <taxon>Biomphalaria</taxon>
    </lineage>
</organism>
<evidence type="ECO:0000313" key="2">
    <source>
        <dbReference type="EnsemblMetazoa" id="BGLB038103-PA"/>
    </source>
</evidence>
<evidence type="ECO:0000259" key="1">
    <source>
        <dbReference type="PROSITE" id="PS51408"/>
    </source>
</evidence>
<dbReference type="Pfam" id="PF00405">
    <property type="entry name" value="Transferrin"/>
    <property type="match status" value="1"/>
</dbReference>
<dbReference type="AlphaFoldDB" id="A0A2C9M3H2"/>
<proteinExistence type="predicted"/>
<dbReference type="GO" id="GO:0005886">
    <property type="term" value="C:plasma membrane"/>
    <property type="evidence" value="ECO:0007669"/>
    <property type="project" value="TreeGrafter"/>
</dbReference>
<feature type="domain" description="Transferrin-like" evidence="1">
    <location>
        <begin position="1"/>
        <end position="125"/>
    </location>
</feature>
<dbReference type="Proteomes" id="UP000076420">
    <property type="component" value="Unassembled WGS sequence"/>
</dbReference>
<dbReference type="InterPro" id="IPR001156">
    <property type="entry name" value="Transferrin-like_dom"/>
</dbReference>
<dbReference type="Gene3D" id="3.40.190.10">
    <property type="entry name" value="Periplasmic binding protein-like II"/>
    <property type="match status" value="1"/>
</dbReference>
<gene>
    <name evidence="2" type="primary">106072201</name>
</gene>
<dbReference type="PRINTS" id="PR00422">
    <property type="entry name" value="TRANSFERRIN"/>
</dbReference>
<dbReference type="VEuPathDB" id="VectorBase:BGLAX_041503"/>
<dbReference type="PANTHER" id="PTHR11485">
    <property type="entry name" value="TRANSFERRIN"/>
    <property type="match status" value="1"/>
</dbReference>
<dbReference type="GO" id="GO:0055037">
    <property type="term" value="C:recycling endosome"/>
    <property type="evidence" value="ECO:0007669"/>
    <property type="project" value="TreeGrafter"/>
</dbReference>
<name>A0A2C9M3H2_BIOGL</name>
<dbReference type="VEuPathDB" id="VectorBase:BGLB038103"/>
<reference evidence="2" key="1">
    <citation type="submission" date="2020-05" db="UniProtKB">
        <authorList>
            <consortium name="EnsemblMetazoa"/>
        </authorList>
    </citation>
    <scope>IDENTIFICATION</scope>
    <source>
        <strain evidence="2">BB02</strain>
    </source>
</reference>
<dbReference type="EnsemblMetazoa" id="BGLB038103-RA">
    <property type="protein sequence ID" value="BGLB038103-PA"/>
    <property type="gene ID" value="BGLB038103"/>
</dbReference>
<evidence type="ECO:0000313" key="3">
    <source>
        <dbReference type="Proteomes" id="UP000076420"/>
    </source>
</evidence>
<accession>A0A2C9M3H2</accession>
<dbReference type="SUPFAM" id="SSF53850">
    <property type="entry name" value="Periplasmic binding protein-like II"/>
    <property type="match status" value="1"/>
</dbReference>
<dbReference type="GO" id="GO:0005769">
    <property type="term" value="C:early endosome"/>
    <property type="evidence" value="ECO:0007669"/>
    <property type="project" value="TreeGrafter"/>
</dbReference>
<dbReference type="STRING" id="6526.A0A2C9M3H2"/>
<dbReference type="PANTHER" id="PTHR11485:SF29">
    <property type="entry name" value="TRANSFERRIN 2"/>
    <property type="match status" value="1"/>
</dbReference>
<dbReference type="GO" id="GO:0005615">
    <property type="term" value="C:extracellular space"/>
    <property type="evidence" value="ECO:0007669"/>
    <property type="project" value="TreeGrafter"/>
</dbReference>
<sequence length="125" mass="13344">MAAGWVYPIGTMLKNNYIEITECNALVKAVASAFGHMCLPGSLTSLYNQYGNNPTSVCELCTGQNEGFCSTSDTFAGYDGAFRCVAEGKGQLAFVRHDIFDIIQSLANNSEISSISVDPAVNVCL</sequence>
<dbReference type="PROSITE" id="PS51408">
    <property type="entry name" value="TRANSFERRIN_LIKE_4"/>
    <property type="match status" value="1"/>
</dbReference>
<protein>
    <recommendedName>
        <fullName evidence="1">Transferrin-like domain-containing protein</fullName>
    </recommendedName>
</protein>
<dbReference type="GO" id="GO:0006826">
    <property type="term" value="P:iron ion transport"/>
    <property type="evidence" value="ECO:0007669"/>
    <property type="project" value="TreeGrafter"/>
</dbReference>
<dbReference type="KEGG" id="bgt:106072201"/>